<feature type="signal peptide" evidence="1">
    <location>
        <begin position="1"/>
        <end position="26"/>
    </location>
</feature>
<feature type="chain" id="PRO_5017552346" evidence="1">
    <location>
        <begin position="27"/>
        <end position="575"/>
    </location>
</feature>
<protein>
    <submittedName>
        <fullName evidence="2">Uncharacterized protein</fullName>
    </submittedName>
</protein>
<evidence type="ECO:0000313" key="2">
    <source>
        <dbReference type="EMBL" id="HCO26327.1"/>
    </source>
</evidence>
<dbReference type="Proteomes" id="UP000263642">
    <property type="component" value="Unassembled WGS sequence"/>
</dbReference>
<sequence length="575" mass="65408">MKMHFYRRSLLLTLLLLLAVPTLGHAGDEELFQLTRSILNDQADPGEWPLAARRSQCLESLAALNNEKQSGELLELWSKEKQRGAEGRLSTCWKQGLYWAGLNYAPDSGLTLDRKLASLAGHTEVPPEKLITQLLAQEKQPISKLDQSMVKLLRFAARYDRALKSENSKAELHKLVPDVNELAPQALQLLEKRYPSSGYYHFSYHPVKAEVAQCAFAMLTIVPVEQHSPELKTLSRQLELLFGLGCVHRGWYAAFDTGIALLAKKDKNEGLALLVWKSDFLEYPEVSAPDSVLLSPDIRKTSPKLAHIVSGVNSCLSQLRKQTYKKNPKVFARLLQEPDSELWRFQVLLSLETARLRADHNLLQLTARSLLEQSERLYSTSREEYENSPNDLCYLYFSAFYAAQRLNDRKLQDDLLSRLLKLYPKMGDYYTDVLYDQQSKNLDWFYLFSDRALAPVWRQKFEAVLLKDSGPQGFSKSEFGMLWATFGTTEIDGKAILTMYKEDYNLMGIAWGAGYAVGRGRAALPVCATWQQLSQIDPRFNTVTCFVEFCGGYAKGKEKESENWDARFLQVLGPK</sequence>
<comment type="caution">
    <text evidence="2">The sequence shown here is derived from an EMBL/GenBank/DDBJ whole genome shotgun (WGS) entry which is preliminary data.</text>
</comment>
<dbReference type="AlphaFoldDB" id="A0A3D3RE75"/>
<evidence type="ECO:0000256" key="1">
    <source>
        <dbReference type="SAM" id="SignalP"/>
    </source>
</evidence>
<dbReference type="EMBL" id="DQAY01000155">
    <property type="protein sequence ID" value="HCO26327.1"/>
    <property type="molecule type" value="Genomic_DNA"/>
</dbReference>
<gene>
    <name evidence="2" type="ORF">DIT97_26145</name>
</gene>
<keyword evidence="1" id="KW-0732">Signal</keyword>
<name>A0A3D3RE75_9PLAN</name>
<evidence type="ECO:0000313" key="3">
    <source>
        <dbReference type="Proteomes" id="UP000263642"/>
    </source>
</evidence>
<reference evidence="2 3" key="1">
    <citation type="journal article" date="2018" name="Nat. Biotechnol.">
        <title>A standardized bacterial taxonomy based on genome phylogeny substantially revises the tree of life.</title>
        <authorList>
            <person name="Parks D.H."/>
            <person name="Chuvochina M."/>
            <person name="Waite D.W."/>
            <person name="Rinke C."/>
            <person name="Skarshewski A."/>
            <person name="Chaumeil P.A."/>
            <person name="Hugenholtz P."/>
        </authorList>
    </citation>
    <scope>NUCLEOTIDE SEQUENCE [LARGE SCALE GENOMIC DNA]</scope>
    <source>
        <strain evidence="2">UBA9375</strain>
    </source>
</reference>
<proteinExistence type="predicted"/>
<organism evidence="2 3">
    <name type="scientific">Gimesia maris</name>
    <dbReference type="NCBI Taxonomy" id="122"/>
    <lineage>
        <taxon>Bacteria</taxon>
        <taxon>Pseudomonadati</taxon>
        <taxon>Planctomycetota</taxon>
        <taxon>Planctomycetia</taxon>
        <taxon>Planctomycetales</taxon>
        <taxon>Planctomycetaceae</taxon>
        <taxon>Gimesia</taxon>
    </lineage>
</organism>
<accession>A0A3D3RE75</accession>